<feature type="region of interest" description="Disordered" evidence="6">
    <location>
        <begin position="270"/>
        <end position="293"/>
    </location>
</feature>
<evidence type="ECO:0000256" key="5">
    <source>
        <dbReference type="PROSITE-ProRule" id="PRU00042"/>
    </source>
</evidence>
<organism evidence="8 9">
    <name type="scientific">Rhizophlyctis rosea</name>
    <dbReference type="NCBI Taxonomy" id="64517"/>
    <lineage>
        <taxon>Eukaryota</taxon>
        <taxon>Fungi</taxon>
        <taxon>Fungi incertae sedis</taxon>
        <taxon>Chytridiomycota</taxon>
        <taxon>Chytridiomycota incertae sedis</taxon>
        <taxon>Chytridiomycetes</taxon>
        <taxon>Rhizophlyctidales</taxon>
        <taxon>Rhizophlyctidaceae</taxon>
        <taxon>Rhizophlyctis</taxon>
    </lineage>
</organism>
<dbReference type="InterPro" id="IPR013087">
    <property type="entry name" value="Znf_C2H2_type"/>
</dbReference>
<keyword evidence="4" id="KW-0862">Zinc</keyword>
<dbReference type="Gene3D" id="3.30.160.60">
    <property type="entry name" value="Classic Zinc Finger"/>
    <property type="match status" value="3"/>
</dbReference>
<feature type="region of interest" description="Disordered" evidence="6">
    <location>
        <begin position="404"/>
        <end position="430"/>
    </location>
</feature>
<accession>A0AAD5X153</accession>
<evidence type="ECO:0000313" key="8">
    <source>
        <dbReference type="EMBL" id="KAJ3049645.1"/>
    </source>
</evidence>
<dbReference type="PROSITE" id="PS00028">
    <property type="entry name" value="ZINC_FINGER_C2H2_1"/>
    <property type="match status" value="3"/>
</dbReference>
<name>A0AAD5X153_9FUNG</name>
<feature type="domain" description="C2H2-type" evidence="7">
    <location>
        <begin position="330"/>
        <end position="359"/>
    </location>
</feature>
<sequence>MTPLDTFPSPDYHSLPPSPISPGIMDDNAILSSLHALSPSCHLYQRQEDSCFMFRPDQSVPAAPMTPTSPSPNTPSRTTSFLPATPPCALSIHHVEPFAGYTDEGVSPALSHSHFHQEESFMMASSAAAKLFAAEPPTCAHQKESCFFPTSLESLEVQAPDYMGWPYALEHPLSGGLYHDSLSLFAAEIPSEQEEEDEFMFQPSTPNHELHHSDFYSSPIPTWDSTRRYSHSSTSSYDYLSDSSLPSPLPQLTPTPFDYASWDLTDHRRGSTDSCASSSSGFSAVSSAPPTPELRHAELRHADLAGKAGVRKRKRGSKAEQQLALEGGAFVCPHPGCEKEFPRMYNLKSHLLCHSNARPHSCDLCPAAFARKHDLQRHLRTLHSESRPFKCDTCKQGFPRADALKKHKQQENHGSPRAAKKQKVASVSGAGSWFDEESRMGAVRRGRGRFMAGVQA</sequence>
<dbReference type="SMART" id="SM00355">
    <property type="entry name" value="ZnF_C2H2"/>
    <property type="match status" value="3"/>
</dbReference>
<dbReference type="Proteomes" id="UP001212841">
    <property type="component" value="Unassembled WGS sequence"/>
</dbReference>
<reference evidence="8" key="1">
    <citation type="submission" date="2020-05" db="EMBL/GenBank/DDBJ databases">
        <title>Phylogenomic resolution of chytrid fungi.</title>
        <authorList>
            <person name="Stajich J.E."/>
            <person name="Amses K."/>
            <person name="Simmons R."/>
            <person name="Seto K."/>
            <person name="Myers J."/>
            <person name="Bonds A."/>
            <person name="Quandt C.A."/>
            <person name="Barry K."/>
            <person name="Liu P."/>
            <person name="Grigoriev I."/>
            <person name="Longcore J.E."/>
            <person name="James T.Y."/>
        </authorList>
    </citation>
    <scope>NUCLEOTIDE SEQUENCE</scope>
    <source>
        <strain evidence="8">JEL0318</strain>
    </source>
</reference>
<dbReference type="PANTHER" id="PTHR23235">
    <property type="entry name" value="KRUEPPEL-LIKE TRANSCRIPTION FACTOR"/>
    <property type="match status" value="1"/>
</dbReference>
<feature type="domain" description="C2H2-type" evidence="7">
    <location>
        <begin position="360"/>
        <end position="388"/>
    </location>
</feature>
<keyword evidence="2" id="KW-0677">Repeat</keyword>
<dbReference type="FunFam" id="3.30.160.60:FF:000086">
    <property type="entry name" value="transcription factor E4F1 isoform X1"/>
    <property type="match status" value="1"/>
</dbReference>
<protein>
    <submittedName>
        <fullName evidence="8">Metallothionein expression activator</fullName>
    </submittedName>
</protein>
<keyword evidence="3 5" id="KW-0863">Zinc-finger</keyword>
<feature type="compositionally biased region" description="Low complexity" evidence="6">
    <location>
        <begin position="272"/>
        <end position="288"/>
    </location>
</feature>
<dbReference type="GO" id="GO:0000978">
    <property type="term" value="F:RNA polymerase II cis-regulatory region sequence-specific DNA binding"/>
    <property type="evidence" value="ECO:0007669"/>
    <property type="project" value="TreeGrafter"/>
</dbReference>
<dbReference type="GO" id="GO:0008270">
    <property type="term" value="F:zinc ion binding"/>
    <property type="evidence" value="ECO:0007669"/>
    <property type="project" value="UniProtKB-KW"/>
</dbReference>
<evidence type="ECO:0000256" key="2">
    <source>
        <dbReference type="ARBA" id="ARBA00022737"/>
    </source>
</evidence>
<dbReference type="AlphaFoldDB" id="A0AAD5X153"/>
<gene>
    <name evidence="8" type="primary">ACE2_2</name>
    <name evidence="8" type="ORF">HK097_009381</name>
</gene>
<keyword evidence="9" id="KW-1185">Reference proteome</keyword>
<dbReference type="GO" id="GO:0000981">
    <property type="term" value="F:DNA-binding transcription factor activity, RNA polymerase II-specific"/>
    <property type="evidence" value="ECO:0007669"/>
    <property type="project" value="TreeGrafter"/>
</dbReference>
<dbReference type="Pfam" id="PF00096">
    <property type="entry name" value="zf-C2H2"/>
    <property type="match status" value="2"/>
</dbReference>
<evidence type="ECO:0000256" key="4">
    <source>
        <dbReference type="ARBA" id="ARBA00022833"/>
    </source>
</evidence>
<feature type="domain" description="C2H2-type" evidence="7">
    <location>
        <begin position="389"/>
        <end position="418"/>
    </location>
</feature>
<evidence type="ECO:0000256" key="6">
    <source>
        <dbReference type="SAM" id="MobiDB-lite"/>
    </source>
</evidence>
<evidence type="ECO:0000313" key="9">
    <source>
        <dbReference type="Proteomes" id="UP001212841"/>
    </source>
</evidence>
<evidence type="ECO:0000256" key="1">
    <source>
        <dbReference type="ARBA" id="ARBA00022723"/>
    </source>
</evidence>
<comment type="caution">
    <text evidence="8">The sequence shown here is derived from an EMBL/GenBank/DDBJ whole genome shotgun (WGS) entry which is preliminary data.</text>
</comment>
<dbReference type="PROSITE" id="PS50157">
    <property type="entry name" value="ZINC_FINGER_C2H2_2"/>
    <property type="match status" value="3"/>
</dbReference>
<dbReference type="FunFam" id="3.30.160.60:FF:000125">
    <property type="entry name" value="Putative zinc finger protein 143"/>
    <property type="match status" value="1"/>
</dbReference>
<dbReference type="SUPFAM" id="SSF57667">
    <property type="entry name" value="beta-beta-alpha zinc fingers"/>
    <property type="match status" value="2"/>
</dbReference>
<feature type="region of interest" description="Disordered" evidence="6">
    <location>
        <begin position="1"/>
        <end position="20"/>
    </location>
</feature>
<dbReference type="InterPro" id="IPR036236">
    <property type="entry name" value="Znf_C2H2_sf"/>
</dbReference>
<dbReference type="PANTHER" id="PTHR23235:SF120">
    <property type="entry name" value="KRUPPEL-LIKE FACTOR 15"/>
    <property type="match status" value="1"/>
</dbReference>
<evidence type="ECO:0000259" key="7">
    <source>
        <dbReference type="PROSITE" id="PS50157"/>
    </source>
</evidence>
<keyword evidence="1" id="KW-0479">Metal-binding</keyword>
<proteinExistence type="predicted"/>
<dbReference type="EMBL" id="JADGJD010000615">
    <property type="protein sequence ID" value="KAJ3049645.1"/>
    <property type="molecule type" value="Genomic_DNA"/>
</dbReference>
<evidence type="ECO:0000256" key="3">
    <source>
        <dbReference type="ARBA" id="ARBA00022771"/>
    </source>
</evidence>